<evidence type="ECO:0000256" key="3">
    <source>
        <dbReference type="ARBA" id="ARBA00022448"/>
    </source>
</evidence>
<dbReference type="InterPro" id="IPR010105">
    <property type="entry name" value="TonB_sidphr_rcpt"/>
</dbReference>
<name>A0A1K2HJA2_9NEIS</name>
<dbReference type="InterPro" id="IPR039426">
    <property type="entry name" value="TonB-dep_rcpt-like"/>
</dbReference>
<evidence type="ECO:0000256" key="5">
    <source>
        <dbReference type="ARBA" id="ARBA00022692"/>
    </source>
</evidence>
<dbReference type="CDD" id="cd01347">
    <property type="entry name" value="ligand_gated_channel"/>
    <property type="match status" value="1"/>
</dbReference>
<feature type="chain" id="PRO_5013176656" evidence="12">
    <location>
        <begin position="33"/>
        <end position="728"/>
    </location>
</feature>
<dbReference type="SUPFAM" id="SSF56935">
    <property type="entry name" value="Porins"/>
    <property type="match status" value="1"/>
</dbReference>
<dbReference type="InterPro" id="IPR037066">
    <property type="entry name" value="Plug_dom_sf"/>
</dbReference>
<keyword evidence="6 11" id="KW-0798">TonB box</keyword>
<dbReference type="InterPro" id="IPR000531">
    <property type="entry name" value="Beta-barrel_TonB"/>
</dbReference>
<feature type="domain" description="TonB-dependent receptor-like beta-barrel" evidence="13">
    <location>
        <begin position="290"/>
        <end position="699"/>
    </location>
</feature>
<evidence type="ECO:0000256" key="11">
    <source>
        <dbReference type="RuleBase" id="RU003357"/>
    </source>
</evidence>
<evidence type="ECO:0000256" key="7">
    <source>
        <dbReference type="ARBA" id="ARBA00023136"/>
    </source>
</evidence>
<feature type="domain" description="TonB-dependent receptor plug" evidence="14">
    <location>
        <begin position="88"/>
        <end position="188"/>
    </location>
</feature>
<evidence type="ECO:0000256" key="10">
    <source>
        <dbReference type="PROSITE-ProRule" id="PRU01360"/>
    </source>
</evidence>
<dbReference type="PROSITE" id="PS52016">
    <property type="entry name" value="TONB_DEPENDENT_REC_3"/>
    <property type="match status" value="1"/>
</dbReference>
<protein>
    <submittedName>
        <fullName evidence="15">Outer-membrane receptor for ferric coprogen and ferric-rhodotorulic acid</fullName>
    </submittedName>
</protein>
<keyword evidence="8 15" id="KW-0675">Receptor</keyword>
<dbReference type="STRING" id="1121279.SAMN02745887_01920"/>
<feature type="signal peptide" evidence="12">
    <location>
        <begin position="1"/>
        <end position="32"/>
    </location>
</feature>
<dbReference type="GO" id="GO:0015344">
    <property type="term" value="F:siderophore uptake transmembrane transporter activity"/>
    <property type="evidence" value="ECO:0007669"/>
    <property type="project" value="TreeGrafter"/>
</dbReference>
<evidence type="ECO:0000256" key="12">
    <source>
        <dbReference type="SAM" id="SignalP"/>
    </source>
</evidence>
<evidence type="ECO:0000256" key="9">
    <source>
        <dbReference type="ARBA" id="ARBA00023237"/>
    </source>
</evidence>
<dbReference type="Proteomes" id="UP000186513">
    <property type="component" value="Unassembled WGS sequence"/>
</dbReference>
<comment type="subcellular location">
    <subcellularLocation>
        <location evidence="1 10">Cell outer membrane</location>
        <topology evidence="1 10">Multi-pass membrane protein</topology>
    </subcellularLocation>
</comment>
<keyword evidence="9 10" id="KW-0998">Cell outer membrane</keyword>
<organism evidence="15 16">
    <name type="scientific">Chitinimonas taiwanensis DSM 18899</name>
    <dbReference type="NCBI Taxonomy" id="1121279"/>
    <lineage>
        <taxon>Bacteria</taxon>
        <taxon>Pseudomonadati</taxon>
        <taxon>Pseudomonadota</taxon>
        <taxon>Betaproteobacteria</taxon>
        <taxon>Neisseriales</taxon>
        <taxon>Chitinibacteraceae</taxon>
        <taxon>Chitinimonas</taxon>
    </lineage>
</organism>
<proteinExistence type="inferred from homology"/>
<dbReference type="Pfam" id="PF00593">
    <property type="entry name" value="TonB_dep_Rec_b-barrel"/>
    <property type="match status" value="1"/>
</dbReference>
<dbReference type="InterPro" id="IPR012910">
    <property type="entry name" value="Plug_dom"/>
</dbReference>
<evidence type="ECO:0000313" key="15">
    <source>
        <dbReference type="EMBL" id="SFZ76346.1"/>
    </source>
</evidence>
<dbReference type="RefSeq" id="WP_245794158.1">
    <property type="nucleotide sequence ID" value="NZ_FPKR01000007.1"/>
</dbReference>
<dbReference type="EMBL" id="FPKR01000007">
    <property type="protein sequence ID" value="SFZ76346.1"/>
    <property type="molecule type" value="Genomic_DNA"/>
</dbReference>
<evidence type="ECO:0000256" key="2">
    <source>
        <dbReference type="ARBA" id="ARBA00009810"/>
    </source>
</evidence>
<dbReference type="Pfam" id="PF07715">
    <property type="entry name" value="Plug"/>
    <property type="match status" value="1"/>
</dbReference>
<accession>A0A1K2HJA2</accession>
<gene>
    <name evidence="15" type="ORF">SAMN02745887_01920</name>
</gene>
<evidence type="ECO:0000256" key="6">
    <source>
        <dbReference type="ARBA" id="ARBA00023077"/>
    </source>
</evidence>
<dbReference type="GO" id="GO:0009279">
    <property type="term" value="C:cell outer membrane"/>
    <property type="evidence" value="ECO:0007669"/>
    <property type="project" value="UniProtKB-SubCell"/>
</dbReference>
<keyword evidence="16" id="KW-1185">Reference proteome</keyword>
<dbReference type="AlphaFoldDB" id="A0A1K2HJA2"/>
<evidence type="ECO:0000256" key="4">
    <source>
        <dbReference type="ARBA" id="ARBA00022452"/>
    </source>
</evidence>
<evidence type="ECO:0000256" key="1">
    <source>
        <dbReference type="ARBA" id="ARBA00004571"/>
    </source>
</evidence>
<dbReference type="PANTHER" id="PTHR32552">
    <property type="entry name" value="FERRICHROME IRON RECEPTOR-RELATED"/>
    <property type="match status" value="1"/>
</dbReference>
<dbReference type="GO" id="GO:0038023">
    <property type="term" value="F:signaling receptor activity"/>
    <property type="evidence" value="ECO:0007669"/>
    <property type="project" value="InterPro"/>
</dbReference>
<dbReference type="NCBIfam" id="TIGR01783">
    <property type="entry name" value="TonB-siderophor"/>
    <property type="match status" value="1"/>
</dbReference>
<reference evidence="15 16" key="1">
    <citation type="submission" date="2016-11" db="EMBL/GenBank/DDBJ databases">
        <authorList>
            <person name="Jaros S."/>
            <person name="Januszkiewicz K."/>
            <person name="Wedrychowicz H."/>
        </authorList>
    </citation>
    <scope>NUCLEOTIDE SEQUENCE [LARGE SCALE GENOMIC DNA]</scope>
    <source>
        <strain evidence="15 16">DSM 18899</strain>
    </source>
</reference>
<keyword evidence="3 10" id="KW-0813">Transport</keyword>
<dbReference type="Gene3D" id="2.170.130.10">
    <property type="entry name" value="TonB-dependent receptor, plug domain"/>
    <property type="match status" value="1"/>
</dbReference>
<keyword evidence="5 10" id="KW-0812">Transmembrane</keyword>
<sequence length="728" mass="79008">MPRSTSDARHPKTALRPVAAAMQLAATGALLAATVWAPTAYADSVSTAVPTSASDSQAAPEQALEKLVVTGKRERRVSKGATNLPLEIKDTPQTISTIDKDTLRNFGASGSNDALRFGTGLVVDEWETNRTSYQARGFDVMLTQVDGLGMTNDWGLVESQKDTYLYERIELIRGANGLLTGVGNASGTINFVRKRPTNQDGGEVIASYGSYAAKRLALDYNKVLSSDGAWAGRLVVAHEDKDSHLRALHNRRSTVYGVVDGQIGDDGMLTLGFTVQDAKQRSPMWGSLTLPYANGSLADFDVSASTAQDWARWNNRSVDMFAEYTHTLSHDWEGKLTFNHHEGDSSTKLFYAYTASGYLNDDNTGLIGWPYRSQGDSQADVLDANLSGTIRAFGRKHEVIVGLSHAKQKNLTEAYSITSPAGPALPAFPYPGNVYPEPVWGSSSVSADGDQQITRLYGAARLALTDRLKGIVGVNAISLKRDGTSIYGGGVALDNETTEEVSPYIGATFDITPDLLGYASYSDIHQAQDQRNINGAFLDPMKGVNAEIGLKAEWLQRKLLTTFAIFSATQKGLATEAGFDPVAQQSFYEPKDVKSRGFELEATGRVGKDTNIAVGYTQLKLTGPDGKDIYEWVPRRTLSARIDTRLAALPALRLGAASRWQSDVSKIKGAQQDAYVLVNVFAAYELNKAATLRLNIDNLFDKKYLRTVQFGAIYGTPRTAALALEYKL</sequence>
<evidence type="ECO:0000256" key="8">
    <source>
        <dbReference type="ARBA" id="ARBA00023170"/>
    </source>
</evidence>
<comment type="similarity">
    <text evidence="2 10 11">Belongs to the TonB-dependent receptor family.</text>
</comment>
<evidence type="ECO:0000259" key="13">
    <source>
        <dbReference type="Pfam" id="PF00593"/>
    </source>
</evidence>
<evidence type="ECO:0000259" key="14">
    <source>
        <dbReference type="Pfam" id="PF07715"/>
    </source>
</evidence>
<dbReference type="Gene3D" id="2.40.170.20">
    <property type="entry name" value="TonB-dependent receptor, beta-barrel domain"/>
    <property type="match status" value="1"/>
</dbReference>
<evidence type="ECO:0000313" key="16">
    <source>
        <dbReference type="Proteomes" id="UP000186513"/>
    </source>
</evidence>
<keyword evidence="4 10" id="KW-1134">Transmembrane beta strand</keyword>
<keyword evidence="12" id="KW-0732">Signal</keyword>
<dbReference type="PANTHER" id="PTHR32552:SF74">
    <property type="entry name" value="HYDROXAMATE SIDEROPHORE RECEPTOR FHUE"/>
    <property type="match status" value="1"/>
</dbReference>
<keyword evidence="7 10" id="KW-0472">Membrane</keyword>
<dbReference type="InterPro" id="IPR036942">
    <property type="entry name" value="Beta-barrel_TonB_sf"/>
</dbReference>
<dbReference type="GO" id="GO:0015891">
    <property type="term" value="P:siderophore transport"/>
    <property type="evidence" value="ECO:0007669"/>
    <property type="project" value="InterPro"/>
</dbReference>